<dbReference type="PANTHER" id="PTHR45901:SF3">
    <property type="entry name" value="LIPOXYGENASE HOMOLOGY DOMAIN-CONTAINING PROTEIN 1"/>
    <property type="match status" value="1"/>
</dbReference>
<dbReference type="SMART" id="SM00308">
    <property type="entry name" value="LH2"/>
    <property type="match status" value="8"/>
</dbReference>
<name>T1ITA5_STRMM</name>
<evidence type="ECO:0000256" key="2">
    <source>
        <dbReference type="SAM" id="MobiDB-lite"/>
    </source>
</evidence>
<feature type="domain" description="PLAT" evidence="3">
    <location>
        <begin position="928"/>
        <end position="1043"/>
    </location>
</feature>
<dbReference type="InterPro" id="IPR052970">
    <property type="entry name" value="Inner_ear_hair_cell_LOXHD"/>
</dbReference>
<feature type="domain" description="PLAT" evidence="3">
    <location>
        <begin position="61"/>
        <end position="178"/>
    </location>
</feature>
<feature type="domain" description="PLAT" evidence="3">
    <location>
        <begin position="541"/>
        <end position="657"/>
    </location>
</feature>
<feature type="domain" description="PLAT" evidence="3">
    <location>
        <begin position="798"/>
        <end position="915"/>
    </location>
</feature>
<reference evidence="5" key="1">
    <citation type="submission" date="2011-05" db="EMBL/GenBank/DDBJ databases">
        <authorList>
            <person name="Richards S.R."/>
            <person name="Qu J."/>
            <person name="Jiang H."/>
            <person name="Jhangiani S.N."/>
            <person name="Agravi P."/>
            <person name="Goodspeed R."/>
            <person name="Gross S."/>
            <person name="Mandapat C."/>
            <person name="Jackson L."/>
            <person name="Mathew T."/>
            <person name="Pu L."/>
            <person name="Thornton R."/>
            <person name="Saada N."/>
            <person name="Wilczek-Boney K.B."/>
            <person name="Lee S."/>
            <person name="Kovar C."/>
            <person name="Wu Y."/>
            <person name="Scherer S.E."/>
            <person name="Worley K.C."/>
            <person name="Muzny D.M."/>
            <person name="Gibbs R."/>
        </authorList>
    </citation>
    <scope>NUCLEOTIDE SEQUENCE</scope>
    <source>
        <strain evidence="5">Brora</strain>
    </source>
</reference>
<keyword evidence="5" id="KW-1185">Reference proteome</keyword>
<dbReference type="EMBL" id="JH431477">
    <property type="status" value="NOT_ANNOTATED_CDS"/>
    <property type="molecule type" value="Genomic_DNA"/>
</dbReference>
<dbReference type="PROSITE" id="PS50095">
    <property type="entry name" value="PLAT"/>
    <property type="match status" value="8"/>
</dbReference>
<evidence type="ECO:0000313" key="4">
    <source>
        <dbReference type="EnsemblMetazoa" id="SMAR004350-PA"/>
    </source>
</evidence>
<protein>
    <recommendedName>
        <fullName evidence="3">PLAT domain-containing protein</fullName>
    </recommendedName>
</protein>
<feature type="compositionally biased region" description="Basic and acidic residues" evidence="2">
    <location>
        <begin position="22"/>
        <end position="35"/>
    </location>
</feature>
<dbReference type="eggNOG" id="KOG3599">
    <property type="taxonomic scope" value="Eukaryota"/>
</dbReference>
<dbReference type="CDD" id="cd01756">
    <property type="entry name" value="PLAT_repeat"/>
    <property type="match status" value="2"/>
</dbReference>
<dbReference type="Pfam" id="PF01477">
    <property type="entry name" value="PLAT"/>
    <property type="match status" value="8"/>
</dbReference>
<feature type="domain" description="PLAT" evidence="3">
    <location>
        <begin position="189"/>
        <end position="306"/>
    </location>
</feature>
<sequence>MVSVIRYRGYGIHRATRARTPSPERNHIRQLEPPKRRPHIDLSSIVLETDIPGPEPDPAMVQYEIRVATGDIYGAGTDANVYISVFGTSGESGKLQLTKKYTNLFERGRTDCFIMDLPDDLGELTKLRIEHDDSGFGAAWLLDCVHVTNLKTLVSNVFLCNEWLDNEHGTLRDLTPLQIGSFEDDPNTVQYEVRVATGDTFGAGTDANVYILLFGTTGDSGIIQLTTKYTNLFERGKTDCFIVDLPADLGELTKLRIEHDDSGFGAAWLLDSVFITNLKTEVAHVFICNEWLDNEHGRSRDLRAIPEDSYDDDDTGLSSLNWICCLYSIDDWRNPCVINSINLLMYRPRSAYYARPTKLFHVPKVDMNDFFQPQILAASKTNVNRHQFKSSACDLPHLSRKKVFLNENGSARIDYELTVRTGHQELAGTTANVYMKLIGKYGTVPKQRLKTMCFPPGSVRICKIHGPEIGDLKCVLVESDAFDEKDCWFLVDILIHNCNTNQTWHIPCHSWLSLWRGDGRVSKFFPAKSYQSPHFTEVNSIDYEITTVTGTIAMAGCSANIFVTVYGEKFVSPKIHLVCNDGDCFRRGKKDSFFVRGPNVGYLKQIKIEHDNSGNSPSWYLEKVIITDLEKSKMYTFSCNNWLAADKGDTSITRYLRLSNETAENDVENYRIDVLTGSQLGAETDSKVYISLFGQYGESGEHILENGINSFQQGSLSQFFLTTPSLGTIRRIKIRHDNNGLVNPSWFLEKVSIENMKTNTIYDFHCHRWLCETRGDGKIERHLVLHSTEFCESTLPVYLYTVKISTGEMTNAGTTASVFIILYGGIDGQESSGKIWLTRGKFKRGCSDVFDVELPALLSPLSRLAVGHDNIGTSPSWYLVSVAISCLDTGIEQFFPCRQWLARSQGDRAICRELYEDIKLQRSRKKLIPWMVTIYTGCKIGSGTDSDVHLILYGNKGKSNQLNLWNLGKNFHLGATDQFQLATNDIGIPTKIRIWVNDDNIVSGWYLEKVEFCNKLTMQTYIFYSNRWLSKTEDDGRILREFPAEGPGIHNPFPIVQYSTMVYTGSECNAGSTANVSICIYGDLGDSGERVLQSANEGSKFEKDQVDEFSLEAVYLGNLYQVTIKHGTLRSGEEWYLEKIIIWPSDKEPQTKTIFLCNSWINNEEKDLFPLKT</sequence>
<dbReference type="Proteomes" id="UP000014500">
    <property type="component" value="Unassembled WGS sequence"/>
</dbReference>
<dbReference type="Gene3D" id="2.60.60.20">
    <property type="entry name" value="PLAT/LH2 domain"/>
    <property type="match status" value="3"/>
</dbReference>
<dbReference type="HOGENOM" id="CLU_009895_0_0_1"/>
<comment type="caution">
    <text evidence="1">Lacks conserved residue(s) required for the propagation of feature annotation.</text>
</comment>
<dbReference type="EnsemblMetazoa" id="SMAR004350-RA">
    <property type="protein sequence ID" value="SMAR004350-PA"/>
    <property type="gene ID" value="SMAR004350"/>
</dbReference>
<dbReference type="OMA" id="HEYAFFC"/>
<reference evidence="4" key="2">
    <citation type="submission" date="2015-02" db="UniProtKB">
        <authorList>
            <consortium name="EnsemblMetazoa"/>
        </authorList>
    </citation>
    <scope>IDENTIFICATION</scope>
</reference>
<dbReference type="STRING" id="126957.T1ITA5"/>
<dbReference type="InterPro" id="IPR036392">
    <property type="entry name" value="PLAT/LH2_dom_sf"/>
</dbReference>
<feature type="domain" description="PLAT" evidence="3">
    <location>
        <begin position="1056"/>
        <end position="1173"/>
    </location>
</feature>
<accession>T1ITA5</accession>
<feature type="domain" description="PLAT" evidence="3">
    <location>
        <begin position="413"/>
        <end position="526"/>
    </location>
</feature>
<evidence type="ECO:0000259" key="3">
    <source>
        <dbReference type="PROSITE" id="PS50095"/>
    </source>
</evidence>
<evidence type="ECO:0000256" key="1">
    <source>
        <dbReference type="PROSITE-ProRule" id="PRU00152"/>
    </source>
</evidence>
<dbReference type="PANTHER" id="PTHR45901">
    <property type="entry name" value="PROTEIN CBG12474"/>
    <property type="match status" value="1"/>
</dbReference>
<dbReference type="InterPro" id="IPR001024">
    <property type="entry name" value="PLAT/LH2_dom"/>
</dbReference>
<feature type="domain" description="PLAT" evidence="3">
    <location>
        <begin position="668"/>
        <end position="784"/>
    </location>
</feature>
<dbReference type="PhylomeDB" id="T1ITA5"/>
<organism evidence="4 5">
    <name type="scientific">Strigamia maritima</name>
    <name type="common">European centipede</name>
    <name type="synonym">Geophilus maritimus</name>
    <dbReference type="NCBI Taxonomy" id="126957"/>
    <lineage>
        <taxon>Eukaryota</taxon>
        <taxon>Metazoa</taxon>
        <taxon>Ecdysozoa</taxon>
        <taxon>Arthropoda</taxon>
        <taxon>Myriapoda</taxon>
        <taxon>Chilopoda</taxon>
        <taxon>Pleurostigmophora</taxon>
        <taxon>Geophilomorpha</taxon>
        <taxon>Linotaeniidae</taxon>
        <taxon>Strigamia</taxon>
    </lineage>
</organism>
<proteinExistence type="predicted"/>
<dbReference type="SUPFAM" id="SSF49723">
    <property type="entry name" value="Lipase/lipooxygenase domain (PLAT/LH2 domain)"/>
    <property type="match status" value="8"/>
</dbReference>
<dbReference type="Gene3D" id="2.40.180.10">
    <property type="entry name" value="Catalase core domain"/>
    <property type="match status" value="5"/>
</dbReference>
<evidence type="ECO:0000313" key="5">
    <source>
        <dbReference type="Proteomes" id="UP000014500"/>
    </source>
</evidence>
<feature type="region of interest" description="Disordered" evidence="2">
    <location>
        <begin position="16"/>
        <end position="35"/>
    </location>
</feature>
<dbReference type="AlphaFoldDB" id="T1ITA5"/>